<keyword evidence="1" id="KW-0472">Membrane</keyword>
<feature type="transmembrane region" description="Helical" evidence="1">
    <location>
        <begin position="284"/>
        <end position="305"/>
    </location>
</feature>
<organism evidence="2 3">
    <name type="scientific">Arenibacter nanhaiticus</name>
    <dbReference type="NCBI Taxonomy" id="558155"/>
    <lineage>
        <taxon>Bacteria</taxon>
        <taxon>Pseudomonadati</taxon>
        <taxon>Bacteroidota</taxon>
        <taxon>Flavobacteriia</taxon>
        <taxon>Flavobacteriales</taxon>
        <taxon>Flavobacteriaceae</taxon>
        <taxon>Arenibacter</taxon>
    </lineage>
</organism>
<evidence type="ECO:0000313" key="2">
    <source>
        <dbReference type="EMBL" id="SHJ87425.1"/>
    </source>
</evidence>
<dbReference type="Proteomes" id="UP000184231">
    <property type="component" value="Unassembled WGS sequence"/>
</dbReference>
<protein>
    <recommendedName>
        <fullName evidence="4">Pentapeptide repeat-containing protein</fullName>
    </recommendedName>
</protein>
<keyword evidence="1" id="KW-1133">Transmembrane helix</keyword>
<name>A0A1M6MVA0_9FLAO</name>
<dbReference type="OrthoDB" id="1122808at2"/>
<proteinExistence type="predicted"/>
<gene>
    <name evidence="2" type="ORF">SAMN04487911_14813</name>
</gene>
<dbReference type="EMBL" id="FQYX01000048">
    <property type="protein sequence ID" value="SHJ87425.1"/>
    <property type="molecule type" value="Genomic_DNA"/>
</dbReference>
<feature type="transmembrane region" description="Helical" evidence="1">
    <location>
        <begin position="350"/>
        <end position="369"/>
    </location>
</feature>
<evidence type="ECO:0000256" key="1">
    <source>
        <dbReference type="SAM" id="Phobius"/>
    </source>
</evidence>
<dbReference type="STRING" id="558155.SAMN04487911_14813"/>
<accession>A0A1M6MVA0</accession>
<evidence type="ECO:0000313" key="3">
    <source>
        <dbReference type="Proteomes" id="UP000184231"/>
    </source>
</evidence>
<keyword evidence="3" id="KW-1185">Reference proteome</keyword>
<dbReference type="RefSeq" id="WP_072765976.1">
    <property type="nucleotide sequence ID" value="NZ_FQYX01000048.1"/>
</dbReference>
<sequence>MIDINTQEEFNKKITERSIDGLKVLTFKNCNFNCNINLRYSNVHSVDFLNCTFKHEFIFKCTVSKNANFERCTFFSLADFSNSEFKEKVKVRFYNSKFNSLAKFDNTTFSDLADFWGVHFNQKIIFYKTDFLGTVVFSRTTFKENVLFTYSLFDKLVIFRGTIFQKGLDLSLAIISGELSPFDIKIKDFESNGNVKDEELYEKYVSNEGIIVEKNKRETFRILKRHFLNQHNSIDYLKFSSLEQKTYTSELRKKVFSKKLDKKPIQDYIILKLNFLSNNHGKSYLRAILFTLLIGLMFFYFSIIATENFYISLTGITLETFYKNVKYFFIFLTPTHRISFMDEANPKTFFYVWNFIGRIFISYGIYQTIQAFRKFKK</sequence>
<dbReference type="InterPro" id="IPR001646">
    <property type="entry name" value="5peptide_repeat"/>
</dbReference>
<dbReference type="Pfam" id="PF13576">
    <property type="entry name" value="Pentapeptide_3"/>
    <property type="match status" value="1"/>
</dbReference>
<evidence type="ECO:0008006" key="4">
    <source>
        <dbReference type="Google" id="ProtNLM"/>
    </source>
</evidence>
<reference evidence="2 3" key="1">
    <citation type="submission" date="2016-11" db="EMBL/GenBank/DDBJ databases">
        <authorList>
            <person name="Jaros S."/>
            <person name="Januszkiewicz K."/>
            <person name="Wedrychowicz H."/>
        </authorList>
    </citation>
    <scope>NUCLEOTIDE SEQUENCE [LARGE SCALE GENOMIC DNA]</scope>
    <source>
        <strain evidence="2 3">CGMCC 1.8863</strain>
    </source>
</reference>
<keyword evidence="1" id="KW-0812">Transmembrane</keyword>
<dbReference type="Gene3D" id="2.160.20.80">
    <property type="entry name" value="E3 ubiquitin-protein ligase SopA"/>
    <property type="match status" value="1"/>
</dbReference>
<dbReference type="AlphaFoldDB" id="A0A1M6MVA0"/>